<dbReference type="AlphaFoldDB" id="A0A507B9Q4"/>
<dbReference type="Pfam" id="PF00501">
    <property type="entry name" value="AMP-binding"/>
    <property type="match status" value="2"/>
</dbReference>
<evidence type="ECO:0000259" key="2">
    <source>
        <dbReference type="Pfam" id="PF00501"/>
    </source>
</evidence>
<dbReference type="InParanoid" id="A0A507B9Q4"/>
<dbReference type="PANTHER" id="PTHR43201">
    <property type="entry name" value="ACYL-COA SYNTHETASE"/>
    <property type="match status" value="1"/>
</dbReference>
<dbReference type="PANTHER" id="PTHR43201:SF28">
    <property type="entry name" value="ENZYME, PUTATIVE (AFU_ORTHOLOGUE AFUA_7G01530)-RELATED"/>
    <property type="match status" value="1"/>
</dbReference>
<comment type="caution">
    <text evidence="4">The sequence shown here is derived from an EMBL/GenBank/DDBJ whole genome shotgun (WGS) entry which is preliminary data.</text>
</comment>
<dbReference type="Gene3D" id="3.40.50.12780">
    <property type="entry name" value="N-terminal domain of ligase-like"/>
    <property type="match status" value="1"/>
</dbReference>
<dbReference type="RefSeq" id="XP_031000773.1">
    <property type="nucleotide sequence ID" value="XM_031133929.1"/>
</dbReference>
<sequence length="621" mass="67138">MASTIPRLPVFEALQKHDPESTAVIHSVSGRSFKYGELLGDVCRTRNRLLEAAGKSDIGGERVAFLVENSYDYVVTLLAILAARSIAVPLSPAFPAPELQYILDHSEAALLLSSAKFSSKAKEVLALNLASKPVHLELSKHQGGGSHEQVTLEGDGAGAAGMMLYTSGTTNRPKGVLLPQRVMTAQAQSLLDAWEYSPSDHLLHVLPLHHIHGTINAIFAPLFAGSTVEFMFPFNADAVWHRLAAPFLTESKPHTNGTNGVNGVHGTTDVNVNGINGVHKTANGDHSAKRVTAKKNPISFFTVVPTVYSRLLSTHRFLPLDVQEAGRKAVSPEYMRLSISGSAALPAPIKKAWAKLSHGNVLLERYGMTEVGMALSCGLDSVDRVDGSVGWPLPSVEARLVDVDTGDVILPGQELTPDGRERAGEIQLRGPTIFAEYWRNPEATKKEFVPSDEEGGRPWFKTGDVAVRRSVEGAGQSTRASQGWTHSGKSSPGSSDMYFILGRKSADIIKSGGEKVSALEVERELLSLPEVAEAAVCAVPSGKWGQKVGCVLILNKENLEPSGGKWTPMDMRRALKGRLANYKIPQVMRVVEHIPRNAMGKINKKLLVAEIFRDDHSGDEM</sequence>
<dbReference type="EMBL" id="SKBQ01000101">
    <property type="protein sequence ID" value="TPX19062.1"/>
    <property type="molecule type" value="Genomic_DNA"/>
</dbReference>
<keyword evidence="5" id="KW-1185">Reference proteome</keyword>
<dbReference type="InterPro" id="IPR000873">
    <property type="entry name" value="AMP-dep_synth/lig_dom"/>
</dbReference>
<gene>
    <name evidence="4" type="ORF">E0L32_011223</name>
</gene>
<evidence type="ECO:0000259" key="3">
    <source>
        <dbReference type="Pfam" id="PF13193"/>
    </source>
</evidence>
<dbReference type="STRING" id="1093900.A0A507B9Q4"/>
<feature type="region of interest" description="Disordered" evidence="1">
    <location>
        <begin position="473"/>
        <end position="492"/>
    </location>
</feature>
<dbReference type="InterPro" id="IPR045851">
    <property type="entry name" value="AMP-bd_C_sf"/>
</dbReference>
<protein>
    <submittedName>
        <fullName evidence="4">Uncharacterized protein</fullName>
    </submittedName>
</protein>
<dbReference type="Proteomes" id="UP000319257">
    <property type="component" value="Unassembled WGS sequence"/>
</dbReference>
<organism evidence="4 5">
    <name type="scientific">Thyridium curvatum</name>
    <dbReference type="NCBI Taxonomy" id="1093900"/>
    <lineage>
        <taxon>Eukaryota</taxon>
        <taxon>Fungi</taxon>
        <taxon>Dikarya</taxon>
        <taxon>Ascomycota</taxon>
        <taxon>Pezizomycotina</taxon>
        <taxon>Sordariomycetes</taxon>
        <taxon>Sordariomycetidae</taxon>
        <taxon>Thyridiales</taxon>
        <taxon>Thyridiaceae</taxon>
        <taxon>Thyridium</taxon>
    </lineage>
</organism>
<dbReference type="GO" id="GO:0031956">
    <property type="term" value="F:medium-chain fatty acid-CoA ligase activity"/>
    <property type="evidence" value="ECO:0007669"/>
    <property type="project" value="TreeGrafter"/>
</dbReference>
<dbReference type="GeneID" id="41978670"/>
<name>A0A507B9Q4_9PEZI</name>
<evidence type="ECO:0000256" key="1">
    <source>
        <dbReference type="SAM" id="MobiDB-lite"/>
    </source>
</evidence>
<feature type="domain" description="AMP-binding enzyme C-terminal" evidence="3">
    <location>
        <begin position="520"/>
        <end position="601"/>
    </location>
</feature>
<dbReference type="OrthoDB" id="2962993at2759"/>
<dbReference type="InterPro" id="IPR042099">
    <property type="entry name" value="ANL_N_sf"/>
</dbReference>
<dbReference type="SUPFAM" id="SSF56801">
    <property type="entry name" value="Acetyl-CoA synthetase-like"/>
    <property type="match status" value="1"/>
</dbReference>
<reference evidence="4 5" key="1">
    <citation type="submission" date="2019-06" db="EMBL/GenBank/DDBJ databases">
        <title>Draft genome sequence of the filamentous fungus Phialemoniopsis curvata isolated from diesel fuel.</title>
        <authorList>
            <person name="Varaljay V.A."/>
            <person name="Lyon W.J."/>
            <person name="Crouch A.L."/>
            <person name="Drake C.E."/>
            <person name="Hollomon J.M."/>
            <person name="Nadeau L.J."/>
            <person name="Nunn H.S."/>
            <person name="Stevenson B.S."/>
            <person name="Bojanowski C.L."/>
            <person name="Crookes-Goodson W.J."/>
        </authorList>
    </citation>
    <scope>NUCLEOTIDE SEQUENCE [LARGE SCALE GENOMIC DNA]</scope>
    <source>
        <strain evidence="4 5">D216</strain>
    </source>
</reference>
<proteinExistence type="predicted"/>
<evidence type="ECO:0000313" key="4">
    <source>
        <dbReference type="EMBL" id="TPX19062.1"/>
    </source>
</evidence>
<dbReference type="GO" id="GO:0006631">
    <property type="term" value="P:fatty acid metabolic process"/>
    <property type="evidence" value="ECO:0007669"/>
    <property type="project" value="TreeGrafter"/>
</dbReference>
<feature type="domain" description="AMP-dependent synthetase/ligase" evidence="2">
    <location>
        <begin position="292"/>
        <end position="438"/>
    </location>
</feature>
<dbReference type="Gene3D" id="3.30.300.30">
    <property type="match status" value="1"/>
</dbReference>
<dbReference type="Pfam" id="PF13193">
    <property type="entry name" value="AMP-binding_C"/>
    <property type="match status" value="1"/>
</dbReference>
<dbReference type="InterPro" id="IPR025110">
    <property type="entry name" value="AMP-bd_C"/>
</dbReference>
<accession>A0A507B9Q4</accession>
<feature type="compositionally biased region" description="Polar residues" evidence="1">
    <location>
        <begin position="475"/>
        <end position="492"/>
    </location>
</feature>
<feature type="domain" description="AMP-dependent synthetase/ligase" evidence="2">
    <location>
        <begin position="15"/>
        <end position="242"/>
    </location>
</feature>
<dbReference type="CDD" id="cd05941">
    <property type="entry name" value="MCS"/>
    <property type="match status" value="1"/>
</dbReference>
<evidence type="ECO:0000313" key="5">
    <source>
        <dbReference type="Proteomes" id="UP000319257"/>
    </source>
</evidence>